<accession>A0A2R6XS15</accession>
<protein>
    <submittedName>
        <fullName evidence="2">Uncharacterized protein</fullName>
    </submittedName>
</protein>
<keyword evidence="1" id="KW-1133">Transmembrane helix</keyword>
<evidence type="ECO:0000313" key="3">
    <source>
        <dbReference type="Proteomes" id="UP000244005"/>
    </source>
</evidence>
<feature type="transmembrane region" description="Helical" evidence="1">
    <location>
        <begin position="40"/>
        <end position="60"/>
    </location>
</feature>
<evidence type="ECO:0000256" key="1">
    <source>
        <dbReference type="SAM" id="Phobius"/>
    </source>
</evidence>
<dbReference type="Proteomes" id="UP000244005">
    <property type="component" value="Unassembled WGS sequence"/>
</dbReference>
<dbReference type="Gramene" id="Mp3g15340.1">
    <property type="protein sequence ID" value="Mp3g15340.1.cds1"/>
    <property type="gene ID" value="Mp3g15340"/>
</dbReference>
<reference evidence="3" key="1">
    <citation type="journal article" date="2017" name="Cell">
        <title>Insights into land plant evolution garnered from the Marchantia polymorpha genome.</title>
        <authorList>
            <person name="Bowman J.L."/>
            <person name="Kohchi T."/>
            <person name="Yamato K.T."/>
            <person name="Jenkins J."/>
            <person name="Shu S."/>
            <person name="Ishizaki K."/>
            <person name="Yamaoka S."/>
            <person name="Nishihama R."/>
            <person name="Nakamura Y."/>
            <person name="Berger F."/>
            <person name="Adam C."/>
            <person name="Aki S.S."/>
            <person name="Althoff F."/>
            <person name="Araki T."/>
            <person name="Arteaga-Vazquez M.A."/>
            <person name="Balasubrmanian S."/>
            <person name="Barry K."/>
            <person name="Bauer D."/>
            <person name="Boehm C.R."/>
            <person name="Briginshaw L."/>
            <person name="Caballero-Perez J."/>
            <person name="Catarino B."/>
            <person name="Chen F."/>
            <person name="Chiyoda S."/>
            <person name="Chovatia M."/>
            <person name="Davies K.M."/>
            <person name="Delmans M."/>
            <person name="Demura T."/>
            <person name="Dierschke T."/>
            <person name="Dolan L."/>
            <person name="Dorantes-Acosta A.E."/>
            <person name="Eklund D.M."/>
            <person name="Florent S.N."/>
            <person name="Flores-Sandoval E."/>
            <person name="Fujiyama A."/>
            <person name="Fukuzawa H."/>
            <person name="Galik B."/>
            <person name="Grimanelli D."/>
            <person name="Grimwood J."/>
            <person name="Grossniklaus U."/>
            <person name="Hamada T."/>
            <person name="Haseloff J."/>
            <person name="Hetherington A.J."/>
            <person name="Higo A."/>
            <person name="Hirakawa Y."/>
            <person name="Hundley H.N."/>
            <person name="Ikeda Y."/>
            <person name="Inoue K."/>
            <person name="Inoue S.I."/>
            <person name="Ishida S."/>
            <person name="Jia Q."/>
            <person name="Kakita M."/>
            <person name="Kanazawa T."/>
            <person name="Kawai Y."/>
            <person name="Kawashima T."/>
            <person name="Kennedy M."/>
            <person name="Kinose K."/>
            <person name="Kinoshita T."/>
            <person name="Kohara Y."/>
            <person name="Koide E."/>
            <person name="Komatsu K."/>
            <person name="Kopischke S."/>
            <person name="Kubo M."/>
            <person name="Kyozuka J."/>
            <person name="Lagercrantz U."/>
            <person name="Lin S.S."/>
            <person name="Lindquist E."/>
            <person name="Lipzen A.M."/>
            <person name="Lu C.W."/>
            <person name="De Luna E."/>
            <person name="Martienssen R.A."/>
            <person name="Minamino N."/>
            <person name="Mizutani M."/>
            <person name="Mizutani M."/>
            <person name="Mochizuki N."/>
            <person name="Monte I."/>
            <person name="Mosher R."/>
            <person name="Nagasaki H."/>
            <person name="Nakagami H."/>
            <person name="Naramoto S."/>
            <person name="Nishitani K."/>
            <person name="Ohtani M."/>
            <person name="Okamoto T."/>
            <person name="Okumura M."/>
            <person name="Phillips J."/>
            <person name="Pollak B."/>
            <person name="Reinders A."/>
            <person name="Rovekamp M."/>
            <person name="Sano R."/>
            <person name="Sawa S."/>
            <person name="Schmid M.W."/>
            <person name="Shirakawa M."/>
            <person name="Solano R."/>
            <person name="Spunde A."/>
            <person name="Suetsugu N."/>
            <person name="Sugano S."/>
            <person name="Sugiyama A."/>
            <person name="Sun R."/>
            <person name="Suzuki Y."/>
            <person name="Takenaka M."/>
            <person name="Takezawa D."/>
            <person name="Tomogane H."/>
            <person name="Tsuzuki M."/>
            <person name="Ueda T."/>
            <person name="Umeda M."/>
            <person name="Ward J.M."/>
            <person name="Watanabe Y."/>
            <person name="Yazaki K."/>
            <person name="Yokoyama R."/>
            <person name="Yoshitake Y."/>
            <person name="Yotsui I."/>
            <person name="Zachgo S."/>
            <person name="Schmutz J."/>
        </authorList>
    </citation>
    <scope>NUCLEOTIDE SEQUENCE [LARGE SCALE GENOMIC DNA]</scope>
    <source>
        <strain evidence="3">Tak-1</strain>
    </source>
</reference>
<dbReference type="EMBL" id="KZ772676">
    <property type="protein sequence ID" value="PTQ48875.1"/>
    <property type="molecule type" value="Genomic_DNA"/>
</dbReference>
<sequence length="91" mass="10636">MSRPGCKRMRNRRISYRKGTWKEIAVINLWPTFSHIRRSVVILSALQVPWPTLLSFFYALGSHDHIHVQWGTIACAVRAANLLAFRRKLDF</sequence>
<gene>
    <name evidence="2" type="ORF">MARPO_0004s0138</name>
</gene>
<name>A0A2R6XS15_MARPO</name>
<dbReference type="AlphaFoldDB" id="A0A2R6XS15"/>
<feature type="transmembrane region" description="Helical" evidence="1">
    <location>
        <begin position="66"/>
        <end position="85"/>
    </location>
</feature>
<keyword evidence="1" id="KW-0812">Transmembrane</keyword>
<keyword evidence="1" id="KW-0472">Membrane</keyword>
<evidence type="ECO:0000313" key="2">
    <source>
        <dbReference type="EMBL" id="PTQ48875.1"/>
    </source>
</evidence>
<organism evidence="2 3">
    <name type="scientific">Marchantia polymorpha</name>
    <name type="common">Common liverwort</name>
    <name type="synonym">Marchantia aquatica</name>
    <dbReference type="NCBI Taxonomy" id="3197"/>
    <lineage>
        <taxon>Eukaryota</taxon>
        <taxon>Viridiplantae</taxon>
        <taxon>Streptophyta</taxon>
        <taxon>Embryophyta</taxon>
        <taxon>Marchantiophyta</taxon>
        <taxon>Marchantiopsida</taxon>
        <taxon>Marchantiidae</taxon>
        <taxon>Marchantiales</taxon>
        <taxon>Marchantiaceae</taxon>
        <taxon>Marchantia</taxon>
    </lineage>
</organism>
<keyword evidence="3" id="KW-1185">Reference proteome</keyword>
<proteinExistence type="predicted"/>